<feature type="domain" description="C2" evidence="10">
    <location>
        <begin position="892"/>
        <end position="1028"/>
    </location>
</feature>
<keyword evidence="6 9" id="KW-1133">Transmembrane helix</keyword>
<dbReference type="InterPro" id="IPR012968">
    <property type="entry name" value="FerIin_dom"/>
</dbReference>
<dbReference type="InterPro" id="IPR037724">
    <property type="entry name" value="C2E_Ferlin"/>
</dbReference>
<dbReference type="GO" id="GO:0007009">
    <property type="term" value="P:plasma membrane organization"/>
    <property type="evidence" value="ECO:0007669"/>
    <property type="project" value="TreeGrafter"/>
</dbReference>
<keyword evidence="7 9" id="KW-0472">Membrane</keyword>
<evidence type="ECO:0000256" key="5">
    <source>
        <dbReference type="ARBA" id="ARBA00022837"/>
    </source>
</evidence>
<evidence type="ECO:0000256" key="8">
    <source>
        <dbReference type="SAM" id="MobiDB-lite"/>
    </source>
</evidence>
<dbReference type="PANTHER" id="PTHR12546">
    <property type="entry name" value="FER-1-LIKE"/>
    <property type="match status" value="1"/>
</dbReference>
<dbReference type="Pfam" id="PF22901">
    <property type="entry name" value="dsrm_Ferlin"/>
    <property type="match status" value="1"/>
</dbReference>
<evidence type="ECO:0000256" key="3">
    <source>
        <dbReference type="ARBA" id="ARBA00022723"/>
    </source>
</evidence>
<dbReference type="Pfam" id="PF16165">
    <property type="entry name" value="Ferlin_C"/>
    <property type="match status" value="1"/>
</dbReference>
<keyword evidence="3" id="KW-0479">Metal-binding</keyword>
<feature type="domain" description="C2" evidence="10">
    <location>
        <begin position="1663"/>
        <end position="1782"/>
    </location>
</feature>
<evidence type="ECO:0000313" key="12">
    <source>
        <dbReference type="Proteomes" id="UP000321570"/>
    </source>
</evidence>
<feature type="domain" description="C2" evidence="10">
    <location>
        <begin position="1903"/>
        <end position="2052"/>
    </location>
</feature>
<evidence type="ECO:0000256" key="9">
    <source>
        <dbReference type="SAM" id="Phobius"/>
    </source>
</evidence>
<dbReference type="InterPro" id="IPR037721">
    <property type="entry name" value="Ferlin"/>
</dbReference>
<feature type="transmembrane region" description="Helical" evidence="9">
    <location>
        <begin position="2151"/>
        <end position="2171"/>
    </location>
</feature>
<dbReference type="Gene3D" id="2.60.40.150">
    <property type="entry name" value="C2 domain"/>
    <property type="match status" value="6"/>
</dbReference>
<comment type="subcellular location">
    <subcellularLocation>
        <location evidence="1">Membrane</location>
        <topology evidence="1">Single-pass membrane protein</topology>
    </subcellularLocation>
</comment>
<evidence type="ECO:0000256" key="7">
    <source>
        <dbReference type="ARBA" id="ARBA00023136"/>
    </source>
</evidence>
<feature type="domain" description="C2" evidence="10">
    <location>
        <begin position="196"/>
        <end position="318"/>
    </location>
</feature>
<keyword evidence="2 9" id="KW-0812">Transmembrane</keyword>
<feature type="compositionally biased region" description="Basic and acidic residues" evidence="8">
    <location>
        <begin position="1538"/>
        <end position="1547"/>
    </location>
</feature>
<dbReference type="CDD" id="cd04017">
    <property type="entry name" value="C2D_Ferlin"/>
    <property type="match status" value="1"/>
</dbReference>
<organism evidence="11 12">
    <name type="scientific">Hymenolepis diminuta</name>
    <name type="common">Rat tapeworm</name>
    <dbReference type="NCBI Taxonomy" id="6216"/>
    <lineage>
        <taxon>Eukaryota</taxon>
        <taxon>Metazoa</taxon>
        <taxon>Spiralia</taxon>
        <taxon>Lophotrochozoa</taxon>
        <taxon>Platyhelminthes</taxon>
        <taxon>Cestoda</taxon>
        <taxon>Eucestoda</taxon>
        <taxon>Cyclophyllidea</taxon>
        <taxon>Hymenolepididae</taxon>
        <taxon>Hymenolepis</taxon>
    </lineage>
</organism>
<proteinExistence type="predicted"/>
<feature type="compositionally biased region" description="Polar residues" evidence="8">
    <location>
        <begin position="1370"/>
        <end position="1383"/>
    </location>
</feature>
<keyword evidence="12" id="KW-1185">Reference proteome</keyword>
<dbReference type="SMART" id="SM00239">
    <property type="entry name" value="C2"/>
    <property type="match status" value="6"/>
</dbReference>
<dbReference type="GO" id="GO:0046872">
    <property type="term" value="F:metal ion binding"/>
    <property type="evidence" value="ECO:0007669"/>
    <property type="project" value="UniProtKB-KW"/>
</dbReference>
<dbReference type="PROSITE" id="PS50004">
    <property type="entry name" value="C2"/>
    <property type="match status" value="5"/>
</dbReference>
<dbReference type="InterPro" id="IPR032362">
    <property type="entry name" value="Ferlin_C"/>
</dbReference>
<dbReference type="SMART" id="SM01201">
    <property type="entry name" value="FerB"/>
    <property type="match status" value="1"/>
</dbReference>
<dbReference type="GO" id="GO:0016020">
    <property type="term" value="C:membrane"/>
    <property type="evidence" value="ECO:0007669"/>
    <property type="project" value="UniProtKB-SubCell"/>
</dbReference>
<evidence type="ECO:0000256" key="6">
    <source>
        <dbReference type="ARBA" id="ARBA00022989"/>
    </source>
</evidence>
<dbReference type="InterPro" id="IPR000008">
    <property type="entry name" value="C2_dom"/>
</dbReference>
<dbReference type="PANTHER" id="PTHR12546:SF60">
    <property type="entry name" value="MISFIRE, ISOFORM F"/>
    <property type="match status" value="1"/>
</dbReference>
<dbReference type="SMART" id="SM01202">
    <property type="entry name" value="FerI"/>
    <property type="match status" value="1"/>
</dbReference>
<feature type="region of interest" description="Disordered" evidence="8">
    <location>
        <begin position="1538"/>
        <end position="1562"/>
    </location>
</feature>
<dbReference type="Pfam" id="PF00168">
    <property type="entry name" value="C2"/>
    <property type="match status" value="6"/>
</dbReference>
<dbReference type="InterPro" id="IPR035892">
    <property type="entry name" value="C2_domain_sf"/>
</dbReference>
<evidence type="ECO:0000259" key="10">
    <source>
        <dbReference type="PROSITE" id="PS50004"/>
    </source>
</evidence>
<evidence type="ECO:0000256" key="1">
    <source>
        <dbReference type="ARBA" id="ARBA00004167"/>
    </source>
</evidence>
<name>A0A564Z5N3_HYMDI</name>
<dbReference type="CDD" id="cd04037">
    <property type="entry name" value="C2E_Ferlin"/>
    <property type="match status" value="1"/>
</dbReference>
<dbReference type="SUPFAM" id="SSF54768">
    <property type="entry name" value="dsRNA-binding domain-like"/>
    <property type="match status" value="1"/>
</dbReference>
<dbReference type="InterPro" id="IPR037723">
    <property type="entry name" value="C2D_Ferlin"/>
</dbReference>
<protein>
    <recommendedName>
        <fullName evidence="10">C2 domain-containing protein</fullName>
    </recommendedName>
</protein>
<dbReference type="SUPFAM" id="SSF49562">
    <property type="entry name" value="C2 domain (Calcium/lipid-binding domain, CaLB)"/>
    <property type="match status" value="7"/>
</dbReference>
<dbReference type="CDD" id="cd04018">
    <property type="entry name" value="C2C_Ferlin"/>
    <property type="match status" value="1"/>
</dbReference>
<dbReference type="InterPro" id="IPR037725">
    <property type="entry name" value="C2F_Ferlin"/>
</dbReference>
<evidence type="ECO:0000256" key="4">
    <source>
        <dbReference type="ARBA" id="ARBA00022737"/>
    </source>
</evidence>
<keyword evidence="5" id="KW-0106">Calcium</keyword>
<dbReference type="Proteomes" id="UP000321570">
    <property type="component" value="Unassembled WGS sequence"/>
</dbReference>
<feature type="region of interest" description="Disordered" evidence="8">
    <location>
        <begin position="1334"/>
        <end position="1383"/>
    </location>
</feature>
<keyword evidence="4" id="KW-0677">Repeat</keyword>
<feature type="domain" description="C2" evidence="10">
    <location>
        <begin position="356"/>
        <end position="498"/>
    </location>
</feature>
<dbReference type="InterPro" id="IPR037722">
    <property type="entry name" value="C2C_Ferlin"/>
</dbReference>
<evidence type="ECO:0000313" key="11">
    <source>
        <dbReference type="EMBL" id="VUZ54746.1"/>
    </source>
</evidence>
<accession>A0A564Z5N3</accession>
<dbReference type="InterPro" id="IPR055072">
    <property type="entry name" value="Ferlin_DSRM"/>
</dbReference>
<dbReference type="CDD" id="cd08374">
    <property type="entry name" value="C2F_Ferlin"/>
    <property type="match status" value="1"/>
</dbReference>
<dbReference type="EMBL" id="CABIJS010000666">
    <property type="protein sequence ID" value="VUZ54746.1"/>
    <property type="molecule type" value="Genomic_DNA"/>
</dbReference>
<dbReference type="Pfam" id="PF08151">
    <property type="entry name" value="FerI"/>
    <property type="match status" value="1"/>
</dbReference>
<dbReference type="InterPro" id="IPR012561">
    <property type="entry name" value="Ferlin_B-domain"/>
</dbReference>
<reference evidence="11 12" key="1">
    <citation type="submission" date="2019-07" db="EMBL/GenBank/DDBJ databases">
        <authorList>
            <person name="Jastrzebski P J."/>
            <person name="Paukszto L."/>
            <person name="Jastrzebski P J."/>
        </authorList>
    </citation>
    <scope>NUCLEOTIDE SEQUENCE [LARGE SCALE GENOMIC DNA]</scope>
    <source>
        <strain evidence="11 12">WMS-il1</strain>
    </source>
</reference>
<dbReference type="Pfam" id="PF08150">
    <property type="entry name" value="FerB"/>
    <property type="match status" value="1"/>
</dbReference>
<gene>
    <name evidence="11" type="ORF">WMSIL1_LOCUS12770</name>
</gene>
<feature type="compositionally biased region" description="Basic residues" evidence="8">
    <location>
        <begin position="1548"/>
        <end position="1558"/>
    </location>
</feature>
<evidence type="ECO:0000256" key="2">
    <source>
        <dbReference type="ARBA" id="ARBA00022692"/>
    </source>
</evidence>
<sequence length="2184" mass="247062">MSLQLDVKVLDGLSGKGQSIIKAKFRDHEISTKPAQGQNSCYFGEELVWKVARRLEDRDDLIITAYDHSKYRLKRMIGSVTVNLATLAQKQVLNLEEPLVDANKMVTNVTLSFDLFYRPPDQGEADLDIDRFGHSLADLSAVRGTDDLGEGDADLGDEAMGEGEDPMDLYDIGPGRNFDLDNFSDKSSVLSGPVRRDPKLKPLIDPTILKSETFTVSVTIIEAKSLPGVNVNPMVAVTAAGKTRKTSVKFYTNNPYYNSFFSFEYFCPRVAVLDELIWIRVYSLNAKMIARILPGKLIGEFVIDVRSVYESKGHVLANKWAVLIDPKKPLSGPQGYVRVDLAFLGKDDIPKHIKHEKDDEEISLEGNQLVPKGITNLAKRNITEFSVKVYRAENLPPMNTDIITSIKQAFVGDSAPMCDPYVEVSFGGHKAKTKVKKYTYTPVWNQEVIFCDFFPPLTHTIRLEIKDWEPVKDEVISTHLIDLKSILDKSSDHVMPTFGPSWVNLYGTPRTYTYEQARRPDDELNRSLGEGVAYRGRLLLAIKAQPSKDAMKTGAIVRGTPPVSDFVAGRKNPYLLFVAFYGVSVVDPEIGAEKLPIQFEISIGNYGNKIDGKKGGILMREEKSLKSETRTKVQWDHSLTEPMDLKSDEGLYYHVDFGGVQPCLYLLSEFEDHRLRMCIPNIIEKIKTEFTFAMDQIHYLLQRRKPGSARHRLRQIFLYKSKIFRKAAGDVRSCRGTAPKTMLDLSYQRRVRSDLLRIEILLKKIGRKLSGSNLYEAIREANAVIKRLNELMECPQHGLPDVFVSMIMDGKRIGFLRIPSRDIYHSASEAERGKLASQVTTHFVRKPGHEGIGEKGWRIQCQLRLYTWLGLVKDYLSYKNGLPGGYDPDCVAGIDPPKSLIYVDTSKFELRCYLYLAKNLLASNKTGFSDPMARVLINNELLETFPIYDTMSPLWDLTLIKTNITFYHKPEGVLANPPQIIVEFFDVNAPPGNKTQEVKASNFLGRCFCEPNIVIKGAEYSPPPLQWWQIYRGQTTAGKLLASFDLIEIDALDDIDEIPAVEDLADFTRRFNERVLLGPTSGIPFSDDSDDYEEFEEEWDEEMQQAAKLFEEDGYDSPAEGSDGETKSLLSTATSATLATTTTTRRTKKKKAKVGLATADLVRWRADDALRLPENVRPPLGRFRLEVVFWGIRELKRQFLLPVNRPVITIEVGGTKVVSDLLRSAKVSPLFEKRLKYVDLYLPLDEKLWPPITVLCHDHRMFGIYIIVGLCTLPNPTDFFEKKDLVVFDEYEESSTQESSDDHQEKAPMLSKALAGMGDPDAEETQKPIKEDGTLQAGRYGAPQSLAPLGVADSDDEDSEDKYDSQSSKGESVTATGKPSTSLVTLESHSGMYSERDPILKDAIKKPGSVVGTEGYVGTIGNRATPQAGVKSFPVNPMTKLSKQQLNTLDWWSRLFASLSDIDIGEDSNVDDDAEDADSQFDDQLEKVTLLPGDDDMEDEVIQEIPDDDIVIIGGKKSRRARLRKFFHLKPKKELTALEKYEKQKEKERKKKSRKNKRGKTEPKILMKIRGDAKKAFMKEIQDDVIITSVGVDPSLIERIKIYSSELEEVPEFHGFVDPIRNFKLFRGKQDDDDMAAEERAVGYFKGNIKLYPIAEDADPPASVEELHCFPSLPQRTNWRVLVRCYIIRAFNLHPADPTGLSDPYVIVSMGKTVYNDKANYIPKTLRPTFGKMFQFEVEFPKTTILHIEVMDHDILGSDDLIGQTVIDLESRFYSPHRATCGLAQTYHSHSYAQWRDNKLPTQILAELCQENGLPPPVYTQIDNTVKVGDKTFFADTTIVDETEQTKKSNEPLALAALNHWNEIPGGTNLVPEHVEVRRLLHPEKGSLEQGRLMMWVDMFDRDEDKPPPPYDVTPRTPEPWELRCIIWNTAEVVLNDTSLFSNEKSADIYVRGWIMGVGEDDQKTDVHYRSLSGEGNFNWRFVFPFNYMRHEDRVVYSQKKAFDIDPVEVKMPADLTLQVWDNELVRNDKFLGSIALKLSKMPRPAKTPATCGLHQLDPSCPSLSLFENKQIRGWFPMVIHDEEENCDIIQGKVEVELNLVSGQDAEASPVGKGHDEPEALPMPNRPDSSFMGFFGPLNTIRYLIKYKLKWILIKILIAFLIILIVFLLIYTSPGWITKKIWNA</sequence>